<accession>A0A284R615</accession>
<keyword evidence="2 4" id="KW-0863">Zinc-finger</keyword>
<protein>
    <recommendedName>
        <fullName evidence="6">RING-type domain-containing protein</fullName>
    </recommendedName>
</protein>
<dbReference type="PROSITE" id="PS50089">
    <property type="entry name" value="ZF_RING_2"/>
    <property type="match status" value="1"/>
</dbReference>
<keyword evidence="5" id="KW-1133">Transmembrane helix</keyword>
<dbReference type="OrthoDB" id="6270329at2759"/>
<dbReference type="Proteomes" id="UP000219338">
    <property type="component" value="Unassembled WGS sequence"/>
</dbReference>
<gene>
    <name evidence="7" type="ORF">ARMOST_07518</name>
</gene>
<evidence type="ECO:0000256" key="2">
    <source>
        <dbReference type="ARBA" id="ARBA00022771"/>
    </source>
</evidence>
<dbReference type="Gene3D" id="3.30.40.10">
    <property type="entry name" value="Zinc/RING finger domain, C3HC4 (zinc finger)"/>
    <property type="match status" value="1"/>
</dbReference>
<dbReference type="Pfam" id="PF00097">
    <property type="entry name" value="zf-C3HC4"/>
    <property type="match status" value="1"/>
</dbReference>
<name>A0A284R615_ARMOS</name>
<dbReference type="InterPro" id="IPR001841">
    <property type="entry name" value="Znf_RING"/>
</dbReference>
<evidence type="ECO:0000256" key="3">
    <source>
        <dbReference type="ARBA" id="ARBA00022833"/>
    </source>
</evidence>
<dbReference type="InterPro" id="IPR018957">
    <property type="entry name" value="Znf_C3HC4_RING-type"/>
</dbReference>
<dbReference type="InterPro" id="IPR013083">
    <property type="entry name" value="Znf_RING/FYVE/PHD"/>
</dbReference>
<keyword evidence="8" id="KW-1185">Reference proteome</keyword>
<feature type="transmembrane region" description="Helical" evidence="5">
    <location>
        <begin position="87"/>
        <end position="110"/>
    </location>
</feature>
<evidence type="ECO:0000313" key="8">
    <source>
        <dbReference type="Proteomes" id="UP000219338"/>
    </source>
</evidence>
<keyword evidence="1" id="KW-0479">Metal-binding</keyword>
<evidence type="ECO:0000313" key="7">
    <source>
        <dbReference type="EMBL" id="SJL04158.1"/>
    </source>
</evidence>
<keyword evidence="5" id="KW-0472">Membrane</keyword>
<dbReference type="GO" id="GO:0008270">
    <property type="term" value="F:zinc ion binding"/>
    <property type="evidence" value="ECO:0007669"/>
    <property type="project" value="UniProtKB-KW"/>
</dbReference>
<feature type="domain" description="RING-type" evidence="6">
    <location>
        <begin position="8"/>
        <end position="55"/>
    </location>
</feature>
<dbReference type="EMBL" id="FUEG01000004">
    <property type="protein sequence ID" value="SJL04158.1"/>
    <property type="molecule type" value="Genomic_DNA"/>
</dbReference>
<keyword evidence="3" id="KW-0862">Zinc</keyword>
<sequence length="142" mass="15931">MDTDEDCCVICLAGYTNPVCTPCPAQHMFCMQCLNDWISEAAEAGRTAYSCPSCRRAFDVAKGLADLRSHKRRLEKDRSQGMDQENAWDAIMFIIKVIGMIMLGVVFLVLAPTVVDCYVGADGIEQSTCMDLLLYSRHREMY</sequence>
<proteinExistence type="predicted"/>
<evidence type="ECO:0000256" key="1">
    <source>
        <dbReference type="ARBA" id="ARBA00022723"/>
    </source>
</evidence>
<keyword evidence="5" id="KW-0812">Transmembrane</keyword>
<dbReference type="AlphaFoldDB" id="A0A284R615"/>
<organism evidence="7 8">
    <name type="scientific">Armillaria ostoyae</name>
    <name type="common">Armillaria root rot fungus</name>
    <dbReference type="NCBI Taxonomy" id="47428"/>
    <lineage>
        <taxon>Eukaryota</taxon>
        <taxon>Fungi</taxon>
        <taxon>Dikarya</taxon>
        <taxon>Basidiomycota</taxon>
        <taxon>Agaricomycotina</taxon>
        <taxon>Agaricomycetes</taxon>
        <taxon>Agaricomycetidae</taxon>
        <taxon>Agaricales</taxon>
        <taxon>Marasmiineae</taxon>
        <taxon>Physalacriaceae</taxon>
        <taxon>Armillaria</taxon>
    </lineage>
</organism>
<dbReference type="STRING" id="47428.A0A284R615"/>
<evidence type="ECO:0000256" key="4">
    <source>
        <dbReference type="PROSITE-ProRule" id="PRU00175"/>
    </source>
</evidence>
<reference evidence="8" key="1">
    <citation type="journal article" date="2017" name="Nat. Ecol. Evol.">
        <title>Genome expansion and lineage-specific genetic innovations in the forest pathogenic fungi Armillaria.</title>
        <authorList>
            <person name="Sipos G."/>
            <person name="Prasanna A.N."/>
            <person name="Walter M.C."/>
            <person name="O'Connor E."/>
            <person name="Balint B."/>
            <person name="Krizsan K."/>
            <person name="Kiss B."/>
            <person name="Hess J."/>
            <person name="Varga T."/>
            <person name="Slot J."/>
            <person name="Riley R."/>
            <person name="Boka B."/>
            <person name="Rigling D."/>
            <person name="Barry K."/>
            <person name="Lee J."/>
            <person name="Mihaltcheva S."/>
            <person name="LaButti K."/>
            <person name="Lipzen A."/>
            <person name="Waldron R."/>
            <person name="Moloney N.M."/>
            <person name="Sperisen C."/>
            <person name="Kredics L."/>
            <person name="Vagvoelgyi C."/>
            <person name="Patrignani A."/>
            <person name="Fitzpatrick D."/>
            <person name="Nagy I."/>
            <person name="Doyle S."/>
            <person name="Anderson J.B."/>
            <person name="Grigoriev I.V."/>
            <person name="Gueldener U."/>
            <person name="Muensterkoetter M."/>
            <person name="Nagy L.G."/>
        </authorList>
    </citation>
    <scope>NUCLEOTIDE SEQUENCE [LARGE SCALE GENOMIC DNA]</scope>
    <source>
        <strain evidence="8">C18/9</strain>
    </source>
</reference>
<dbReference type="SUPFAM" id="SSF57850">
    <property type="entry name" value="RING/U-box"/>
    <property type="match status" value="1"/>
</dbReference>
<evidence type="ECO:0000256" key="5">
    <source>
        <dbReference type="SAM" id="Phobius"/>
    </source>
</evidence>
<evidence type="ECO:0000259" key="6">
    <source>
        <dbReference type="PROSITE" id="PS50089"/>
    </source>
</evidence>